<dbReference type="Proteomes" id="UP001140094">
    <property type="component" value="Unassembled WGS sequence"/>
</dbReference>
<feature type="region of interest" description="Disordered" evidence="3">
    <location>
        <begin position="405"/>
        <end position="470"/>
    </location>
</feature>
<feature type="compositionally biased region" description="Acidic residues" evidence="3">
    <location>
        <begin position="430"/>
        <end position="439"/>
    </location>
</feature>
<comment type="caution">
    <text evidence="5">The sequence shown here is derived from an EMBL/GenBank/DDBJ whole genome shotgun (WGS) entry which is preliminary data.</text>
</comment>
<dbReference type="EMBL" id="JANBUO010000149">
    <property type="protein sequence ID" value="KAJ2806926.1"/>
    <property type="molecule type" value="Genomic_DNA"/>
</dbReference>
<evidence type="ECO:0000313" key="6">
    <source>
        <dbReference type="Proteomes" id="UP001140094"/>
    </source>
</evidence>
<dbReference type="Pfam" id="PF07808">
    <property type="entry name" value="RED_N"/>
    <property type="match status" value="1"/>
</dbReference>
<feature type="compositionally biased region" description="Basic and acidic residues" evidence="3">
    <location>
        <begin position="90"/>
        <end position="100"/>
    </location>
</feature>
<dbReference type="GO" id="GO:0005634">
    <property type="term" value="C:nucleus"/>
    <property type="evidence" value="ECO:0007669"/>
    <property type="project" value="UniProtKB-SubCell"/>
</dbReference>
<feature type="region of interest" description="Disordered" evidence="3">
    <location>
        <begin position="344"/>
        <end position="372"/>
    </location>
</feature>
<sequence length="511" mass="56140">MSNDHNQGLSQSDFRKLLQTPQASGTGDGSTEDRGGSSHRRSGILGKRRMQHHQQVVANPTVIPSDPAKRKKAAGNRTHHSRSQQQQQQKYRDRAAERRQQGTTAEPTHGIPETPSWSAGPMSASSELRDPGTMSTEQRALYEQSKYLGGDLEHTHLVKGLDFLLLEKMRKRSAGGQPAVAGAEDLDDELERLQQDHIKASPSGIPDNALNAESVKATTQLGTRVMDILQQMASAKQRRKEHAAEDGAMSLANTSVTRNELFKPGHMYFELDLSAEGVAAGSRPLVTVRLRSQEEVEQILGGASETGENGREDIGDSHVVSRVISAISLAYQKRRDWRQIKEMHPVSRATQPQQNAQDHELSTKPASLPKPQYIDRSVKEALEEEDEDDIFAEAGIDYEVTITAPKTSGSDIKDTHTGPEMPPATRLPDEAYDSDDAEMVVEPYPESPKGNSDDDMVVEPYPESPKGSLDDEEAVVAPYPDNNCSNNFANMEHTAGISNPFGEYQSESESD</sequence>
<feature type="compositionally biased region" description="Polar residues" evidence="3">
    <location>
        <begin position="1"/>
        <end position="12"/>
    </location>
</feature>
<evidence type="ECO:0000256" key="3">
    <source>
        <dbReference type="SAM" id="MobiDB-lite"/>
    </source>
</evidence>
<feature type="compositionally biased region" description="Basic residues" evidence="3">
    <location>
        <begin position="69"/>
        <end position="82"/>
    </location>
</feature>
<evidence type="ECO:0000256" key="2">
    <source>
        <dbReference type="ARBA" id="ARBA00023242"/>
    </source>
</evidence>
<gene>
    <name evidence="5" type="ORF">H4R20_001492</name>
</gene>
<name>A0A9W8LT65_9FUNG</name>
<dbReference type="AlphaFoldDB" id="A0A9W8LT65"/>
<dbReference type="OrthoDB" id="3366823at2759"/>
<accession>A0A9W8LT65</accession>
<organism evidence="5 6">
    <name type="scientific">Coemansia guatemalensis</name>
    <dbReference type="NCBI Taxonomy" id="2761395"/>
    <lineage>
        <taxon>Eukaryota</taxon>
        <taxon>Fungi</taxon>
        <taxon>Fungi incertae sedis</taxon>
        <taxon>Zoopagomycota</taxon>
        <taxon>Kickxellomycotina</taxon>
        <taxon>Kickxellomycetes</taxon>
        <taxon>Kickxellales</taxon>
        <taxon>Kickxellaceae</taxon>
        <taxon>Coemansia</taxon>
    </lineage>
</organism>
<dbReference type="PANTHER" id="PTHR12765">
    <property type="entry name" value="RED PROTEIN IK FACTOR CYTOKINE IK"/>
    <property type="match status" value="1"/>
</dbReference>
<feature type="compositionally biased region" description="Basic residues" evidence="3">
    <location>
        <begin position="37"/>
        <end position="52"/>
    </location>
</feature>
<protein>
    <recommendedName>
        <fullName evidence="4">RED-like N-terminal domain-containing protein</fullName>
    </recommendedName>
</protein>
<feature type="region of interest" description="Disordered" evidence="3">
    <location>
        <begin position="1"/>
        <end position="135"/>
    </location>
</feature>
<keyword evidence="2" id="KW-0539">Nucleus</keyword>
<feature type="domain" description="RED-like N-terminal" evidence="4">
    <location>
        <begin position="69"/>
        <end position="296"/>
    </location>
</feature>
<keyword evidence="6" id="KW-1185">Reference proteome</keyword>
<dbReference type="InterPro" id="IPR012916">
    <property type="entry name" value="RED_N"/>
</dbReference>
<reference evidence="5" key="1">
    <citation type="submission" date="2022-07" db="EMBL/GenBank/DDBJ databases">
        <title>Phylogenomic reconstructions and comparative analyses of Kickxellomycotina fungi.</title>
        <authorList>
            <person name="Reynolds N.K."/>
            <person name="Stajich J.E."/>
            <person name="Barry K."/>
            <person name="Grigoriev I.V."/>
            <person name="Crous P."/>
            <person name="Smith M.E."/>
        </authorList>
    </citation>
    <scope>NUCLEOTIDE SEQUENCE</scope>
    <source>
        <strain evidence="5">NRRL 1565</strain>
    </source>
</reference>
<evidence type="ECO:0000256" key="1">
    <source>
        <dbReference type="ARBA" id="ARBA00004123"/>
    </source>
</evidence>
<comment type="subcellular location">
    <subcellularLocation>
        <location evidence="1">Nucleus</location>
    </subcellularLocation>
</comment>
<proteinExistence type="predicted"/>
<evidence type="ECO:0000259" key="4">
    <source>
        <dbReference type="Pfam" id="PF07808"/>
    </source>
</evidence>
<evidence type="ECO:0000313" key="5">
    <source>
        <dbReference type="EMBL" id="KAJ2806926.1"/>
    </source>
</evidence>
<dbReference type="InterPro" id="IPR039896">
    <property type="entry name" value="Red-like"/>
</dbReference>